<dbReference type="GO" id="GO:0008236">
    <property type="term" value="F:serine-type peptidase activity"/>
    <property type="evidence" value="ECO:0007669"/>
    <property type="project" value="UniProtKB-KW"/>
</dbReference>
<dbReference type="PANTHER" id="PTHR42987:SF7">
    <property type="entry name" value="SIGNAL PEPTIDE PEPTIDASE SPPA-RELATED"/>
    <property type="match status" value="1"/>
</dbReference>
<keyword evidence="4" id="KW-0720">Serine protease</keyword>
<dbReference type="SUPFAM" id="SSF52096">
    <property type="entry name" value="ClpP/crotonase"/>
    <property type="match status" value="1"/>
</dbReference>
<dbReference type="InterPro" id="IPR004635">
    <property type="entry name" value="Pept_S49_SppA"/>
</dbReference>
<keyword evidence="2" id="KW-0645">Protease</keyword>
<dbReference type="RefSeq" id="WP_013459332.1">
    <property type="nucleotide sequence ID" value="NC_014762.1"/>
</dbReference>
<sequence length="290" mass="31484">MIEFVKKIGSCLARGLKFIQEHFKATVLVLIVLWLIIPSSENGITPHNLQKIALSGPILDATPIVAQIDEARENDGIKGVLFSIDSPGGAVAPSVEIAYAIKRLSETKPTVVYAAGIMASGGYYSGIWGNEIIANPGSMIGSIGVIMEGADISGLMEKVGVKTQVVHAGTYKQVGTFDREWSAAERAELNKVIDGTYSMFVVDVARARKLDPLRSGEYADAHIFTALQAKKAGLVDSIGVEYDAKKRVEELSKVKDPTWNKEDPMDRFFKRFAAEGATLAHLYFPPITLK</sequence>
<dbReference type="HOGENOM" id="CLU_046540_0_0_7"/>
<dbReference type="KEGG" id="sku:Sulku_0468"/>
<evidence type="ECO:0000259" key="5">
    <source>
        <dbReference type="Pfam" id="PF01343"/>
    </source>
</evidence>
<dbReference type="InterPro" id="IPR047272">
    <property type="entry name" value="S49_SppA_C"/>
</dbReference>
<feature type="domain" description="Peptidase S49" evidence="5">
    <location>
        <begin position="103"/>
        <end position="255"/>
    </location>
</feature>
<evidence type="ECO:0000256" key="3">
    <source>
        <dbReference type="ARBA" id="ARBA00022801"/>
    </source>
</evidence>
<name>E4TZX0_SULKY</name>
<dbReference type="GO" id="GO:0006508">
    <property type="term" value="P:proteolysis"/>
    <property type="evidence" value="ECO:0007669"/>
    <property type="project" value="UniProtKB-KW"/>
</dbReference>
<dbReference type="NCBIfam" id="TIGR00706">
    <property type="entry name" value="SppA_dom"/>
    <property type="match status" value="1"/>
</dbReference>
<protein>
    <submittedName>
        <fullName evidence="6">Signal peptide peptidase SppA, 36K type</fullName>
    </submittedName>
</protein>
<reference evidence="6 7" key="1">
    <citation type="journal article" date="2012" name="Stand. Genomic Sci.">
        <title>Complete genome sequence of the sulfur compounds oxidizing chemolithoautotroph Sulfuricurvum kujiense type strain (YK-1(T)).</title>
        <authorList>
            <person name="Han C."/>
            <person name="Kotsyurbenko O."/>
            <person name="Chertkov O."/>
            <person name="Held B."/>
            <person name="Lapidus A."/>
            <person name="Nolan M."/>
            <person name="Lucas S."/>
            <person name="Hammon N."/>
            <person name="Deshpande S."/>
            <person name="Cheng J.F."/>
            <person name="Tapia R."/>
            <person name="Goodwin L.A."/>
            <person name="Pitluck S."/>
            <person name="Liolios K."/>
            <person name="Pagani I."/>
            <person name="Ivanova N."/>
            <person name="Mavromatis K."/>
            <person name="Mikhailova N."/>
            <person name="Pati A."/>
            <person name="Chen A."/>
            <person name="Palaniappan K."/>
            <person name="Land M."/>
            <person name="Hauser L."/>
            <person name="Chang Y.J."/>
            <person name="Jeffries C.D."/>
            <person name="Brambilla E.M."/>
            <person name="Rohde M."/>
            <person name="Spring S."/>
            <person name="Sikorski J."/>
            <person name="Goker M."/>
            <person name="Woyke T."/>
            <person name="Bristow J."/>
            <person name="Eisen J.A."/>
            <person name="Markowitz V."/>
            <person name="Hugenholtz P."/>
            <person name="Kyrpides N.C."/>
            <person name="Klenk H.P."/>
            <person name="Detter J.C."/>
        </authorList>
    </citation>
    <scope>NUCLEOTIDE SEQUENCE [LARGE SCALE GENOMIC DNA]</scope>
    <source>
        <strain evidence="7">ATCC BAA-921 / DSM 16994 / JCM 11577 / YK-1</strain>
    </source>
</reference>
<evidence type="ECO:0000256" key="2">
    <source>
        <dbReference type="ARBA" id="ARBA00022670"/>
    </source>
</evidence>
<dbReference type="AlphaFoldDB" id="E4TZX0"/>
<dbReference type="CDD" id="cd07023">
    <property type="entry name" value="S49_Sppa_N_C"/>
    <property type="match status" value="1"/>
</dbReference>
<dbReference type="EMBL" id="CP002355">
    <property type="protein sequence ID" value="ADR33135.1"/>
    <property type="molecule type" value="Genomic_DNA"/>
</dbReference>
<evidence type="ECO:0000256" key="1">
    <source>
        <dbReference type="ARBA" id="ARBA00008683"/>
    </source>
</evidence>
<keyword evidence="7" id="KW-1185">Reference proteome</keyword>
<evidence type="ECO:0000313" key="7">
    <source>
        <dbReference type="Proteomes" id="UP000008721"/>
    </source>
</evidence>
<dbReference type="STRING" id="709032.Sulku_0468"/>
<dbReference type="Proteomes" id="UP000008721">
    <property type="component" value="Chromosome"/>
</dbReference>
<proteinExistence type="inferred from homology"/>
<dbReference type="PANTHER" id="PTHR42987">
    <property type="entry name" value="PEPTIDASE S49"/>
    <property type="match status" value="1"/>
</dbReference>
<evidence type="ECO:0000256" key="4">
    <source>
        <dbReference type="ARBA" id="ARBA00022825"/>
    </source>
</evidence>
<dbReference type="InterPro" id="IPR029045">
    <property type="entry name" value="ClpP/crotonase-like_dom_sf"/>
</dbReference>
<dbReference type="eggNOG" id="COG0616">
    <property type="taxonomic scope" value="Bacteria"/>
</dbReference>
<evidence type="ECO:0000313" key="6">
    <source>
        <dbReference type="EMBL" id="ADR33135.1"/>
    </source>
</evidence>
<dbReference type="InterPro" id="IPR002142">
    <property type="entry name" value="Peptidase_S49"/>
</dbReference>
<organism evidence="6 7">
    <name type="scientific">Sulfuricurvum kujiense (strain ATCC BAA-921 / DSM 16994 / JCM 11577 / YK-1)</name>
    <dbReference type="NCBI Taxonomy" id="709032"/>
    <lineage>
        <taxon>Bacteria</taxon>
        <taxon>Pseudomonadati</taxon>
        <taxon>Campylobacterota</taxon>
        <taxon>Epsilonproteobacteria</taxon>
        <taxon>Campylobacterales</taxon>
        <taxon>Sulfurimonadaceae</taxon>
        <taxon>Sulfuricurvum</taxon>
    </lineage>
</organism>
<dbReference type="Gene3D" id="3.90.226.10">
    <property type="entry name" value="2-enoyl-CoA Hydratase, Chain A, domain 1"/>
    <property type="match status" value="1"/>
</dbReference>
<keyword evidence="3" id="KW-0378">Hydrolase</keyword>
<comment type="similarity">
    <text evidence="1">Belongs to the peptidase S49 family.</text>
</comment>
<dbReference type="Pfam" id="PF01343">
    <property type="entry name" value="Peptidase_S49"/>
    <property type="match status" value="1"/>
</dbReference>
<accession>E4TZX0</accession>
<gene>
    <name evidence="6" type="ordered locus">Sulku_0468</name>
</gene>